<keyword evidence="5" id="KW-1185">Reference proteome</keyword>
<dbReference type="GeneID" id="110727591"/>
<feature type="repeat" description="PPR" evidence="2">
    <location>
        <begin position="270"/>
        <end position="304"/>
    </location>
</feature>
<dbReference type="GO" id="GO:0003723">
    <property type="term" value="F:RNA binding"/>
    <property type="evidence" value="ECO:0007669"/>
    <property type="project" value="InterPro"/>
</dbReference>
<dbReference type="KEGG" id="cqi:110727591"/>
<evidence type="ECO:0000256" key="3">
    <source>
        <dbReference type="SAM" id="MobiDB-lite"/>
    </source>
</evidence>
<evidence type="ECO:0000313" key="5">
    <source>
        <dbReference type="Proteomes" id="UP000596660"/>
    </source>
</evidence>
<dbReference type="Pfam" id="PF01535">
    <property type="entry name" value="PPR"/>
    <property type="match status" value="2"/>
</dbReference>
<dbReference type="InterPro" id="IPR002885">
    <property type="entry name" value="PPR_rpt"/>
</dbReference>
<dbReference type="RefSeq" id="XP_021762858.1">
    <property type="nucleotide sequence ID" value="XM_021907166.1"/>
</dbReference>
<dbReference type="Gene3D" id="1.25.40.10">
    <property type="entry name" value="Tetratricopeptide repeat domain"/>
    <property type="match status" value="4"/>
</dbReference>
<reference evidence="4" key="1">
    <citation type="journal article" date="2017" name="Nature">
        <title>The genome of Chenopodium quinoa.</title>
        <authorList>
            <person name="Jarvis D.E."/>
            <person name="Ho Y.S."/>
            <person name="Lightfoot D.J."/>
            <person name="Schmoeckel S.M."/>
            <person name="Li B."/>
            <person name="Borm T.J.A."/>
            <person name="Ohyanagi H."/>
            <person name="Mineta K."/>
            <person name="Michell C.T."/>
            <person name="Saber N."/>
            <person name="Kharbatia N.M."/>
            <person name="Rupper R.R."/>
            <person name="Sharp A.R."/>
            <person name="Dally N."/>
            <person name="Boughton B.A."/>
            <person name="Woo Y.H."/>
            <person name="Gao G."/>
            <person name="Schijlen E.G.W.M."/>
            <person name="Guo X."/>
            <person name="Momin A.A."/>
            <person name="Negrao S."/>
            <person name="Al-Babili S."/>
            <person name="Gehring C."/>
            <person name="Roessner U."/>
            <person name="Jung C."/>
            <person name="Murphy K."/>
            <person name="Arold S.T."/>
            <person name="Gojobori T."/>
            <person name="van der Linden C.G."/>
            <person name="van Loo E.N."/>
            <person name="Jellen E.N."/>
            <person name="Maughan P.J."/>
            <person name="Tester M."/>
        </authorList>
    </citation>
    <scope>NUCLEOTIDE SEQUENCE [LARGE SCALE GENOMIC DNA]</scope>
    <source>
        <strain evidence="4">cv. PI 614886</strain>
    </source>
</reference>
<dbReference type="RefSeq" id="XP_021762862.1">
    <property type="nucleotide sequence ID" value="XM_021907170.1"/>
</dbReference>
<dbReference type="RefSeq" id="XP_021762863.1">
    <property type="nucleotide sequence ID" value="XM_021907171.1"/>
</dbReference>
<accession>A0A803MFZ6</accession>
<feature type="repeat" description="PPR" evidence="2">
    <location>
        <begin position="169"/>
        <end position="203"/>
    </location>
</feature>
<dbReference type="RefSeq" id="XP_021762856.1">
    <property type="nucleotide sequence ID" value="XM_021907164.1"/>
</dbReference>
<feature type="region of interest" description="Disordered" evidence="3">
    <location>
        <begin position="531"/>
        <end position="557"/>
    </location>
</feature>
<feature type="repeat" description="PPR" evidence="2">
    <location>
        <begin position="371"/>
        <end position="405"/>
    </location>
</feature>
<dbReference type="RefSeq" id="XP_021762857.1">
    <property type="nucleotide sequence ID" value="XM_021907165.1"/>
</dbReference>
<keyword evidence="1" id="KW-0677">Repeat</keyword>
<feature type="repeat" description="PPR" evidence="2">
    <location>
        <begin position="406"/>
        <end position="441"/>
    </location>
</feature>
<feature type="repeat" description="PPR" evidence="2">
    <location>
        <begin position="68"/>
        <end position="102"/>
    </location>
</feature>
<dbReference type="OrthoDB" id="185373at2759"/>
<dbReference type="PANTHER" id="PTHR47926">
    <property type="entry name" value="PENTATRICOPEPTIDE REPEAT-CONTAINING PROTEIN"/>
    <property type="match status" value="1"/>
</dbReference>
<dbReference type="InterPro" id="IPR011990">
    <property type="entry name" value="TPR-like_helical_dom_sf"/>
</dbReference>
<dbReference type="OMA" id="GIHGFCL"/>
<dbReference type="PROSITE" id="PS51375">
    <property type="entry name" value="PPR"/>
    <property type="match status" value="5"/>
</dbReference>
<dbReference type="RefSeq" id="XP_021762860.1">
    <property type="nucleotide sequence ID" value="XM_021907168.1"/>
</dbReference>
<dbReference type="NCBIfam" id="TIGR00756">
    <property type="entry name" value="PPR"/>
    <property type="match status" value="4"/>
</dbReference>
<dbReference type="FunFam" id="1.25.40.10:FF:000090">
    <property type="entry name" value="Pentatricopeptide repeat-containing protein, chloroplastic"/>
    <property type="match status" value="1"/>
</dbReference>
<dbReference type="Pfam" id="PF20431">
    <property type="entry name" value="E_motif"/>
    <property type="match status" value="1"/>
</dbReference>
<name>A0A803MFZ6_CHEQI</name>
<evidence type="ECO:0000313" key="4">
    <source>
        <dbReference type="EnsemblPlants" id="AUR62028740-RA:cds"/>
    </source>
</evidence>
<dbReference type="Proteomes" id="UP000596660">
    <property type="component" value="Unplaced"/>
</dbReference>
<sequence length="557" mass="61740">MITPLRIILSKFSIPHQTISNTKQLHGAIAKTHLSLDPFFATKIIRYYALNGDLTSAHQLFDESPRRSIYLWNSIIRAYAQVHDFKNAFHLFKQLLRSELYPDNFTFACILRACYENNDVEGVRLVHGGLVVSGLQMDSICGSSLVNAYSKLGFVDDASKVFYGVVDLDLATWNSLIQGYGYCGIWDEGLKLFNAMRNMGIHPDGYAVVGLLSALNRPMLLQIGQGIHGLCIKSGFLLNDHVGSSLVTMYSRCECLDSAQGVLYSLSKPDIVTWSALITGLANSGDIYRAFLLFRERNVKGMKADPVLLASVLVASVRLGHVGPGCEVHGYVLRHGLELDIKVASALIDMYSKCGFVDLAIQVLNVLPRRNIIVYNAAILGLGSHGNADQAFRLFDEAIEKGFMPDESTFSALLHACCQSGLVREGEEFFSRMKDEFGIKPRNEHYVYIVKILGMAGKLKEAYEFVLCLSEPVDAGVWGALLACCEMHENFALAEDILQHVSENQMHEGSHSILLSRIYANHERWDDVEKLREDTSDNGQKKLPGFSLIGGKSSPAI</sequence>
<dbReference type="PANTHER" id="PTHR47926:SF347">
    <property type="entry name" value="PENTATRICOPEPTIDE REPEAT-CONTAINING PROTEIN"/>
    <property type="match status" value="1"/>
</dbReference>
<evidence type="ECO:0000256" key="2">
    <source>
        <dbReference type="PROSITE-ProRule" id="PRU00708"/>
    </source>
</evidence>
<evidence type="ECO:0008006" key="6">
    <source>
        <dbReference type="Google" id="ProtNLM"/>
    </source>
</evidence>
<reference evidence="4" key="2">
    <citation type="submission" date="2021-03" db="UniProtKB">
        <authorList>
            <consortium name="EnsemblPlants"/>
        </authorList>
    </citation>
    <scope>IDENTIFICATION</scope>
</reference>
<proteinExistence type="predicted"/>
<dbReference type="EnsemblPlants" id="AUR62028740-RA">
    <property type="protein sequence ID" value="AUR62028740-RA:cds"/>
    <property type="gene ID" value="AUR62028740"/>
</dbReference>
<dbReference type="Gramene" id="AUR62028740-RA">
    <property type="protein sequence ID" value="AUR62028740-RA:cds"/>
    <property type="gene ID" value="AUR62028740"/>
</dbReference>
<dbReference type="Pfam" id="PF13041">
    <property type="entry name" value="PPR_2"/>
    <property type="match status" value="3"/>
</dbReference>
<gene>
    <name evidence="4" type="primary">LOC110727591</name>
</gene>
<dbReference type="InterPro" id="IPR046960">
    <property type="entry name" value="PPR_At4g14850-like_plant"/>
</dbReference>
<dbReference type="RefSeq" id="XP_021762859.1">
    <property type="nucleotide sequence ID" value="XM_021907167.1"/>
</dbReference>
<dbReference type="GO" id="GO:0009451">
    <property type="term" value="P:RNA modification"/>
    <property type="evidence" value="ECO:0007669"/>
    <property type="project" value="InterPro"/>
</dbReference>
<protein>
    <recommendedName>
        <fullName evidence="6">Pentatricopeptide repeat-containing protein</fullName>
    </recommendedName>
</protein>
<evidence type="ECO:0000256" key="1">
    <source>
        <dbReference type="ARBA" id="ARBA00022737"/>
    </source>
</evidence>
<dbReference type="InterPro" id="IPR046848">
    <property type="entry name" value="E_motif"/>
</dbReference>
<dbReference type="AlphaFoldDB" id="A0A803MFZ6"/>
<organism evidence="4 5">
    <name type="scientific">Chenopodium quinoa</name>
    <name type="common">Quinoa</name>
    <dbReference type="NCBI Taxonomy" id="63459"/>
    <lineage>
        <taxon>Eukaryota</taxon>
        <taxon>Viridiplantae</taxon>
        <taxon>Streptophyta</taxon>
        <taxon>Embryophyta</taxon>
        <taxon>Tracheophyta</taxon>
        <taxon>Spermatophyta</taxon>
        <taxon>Magnoliopsida</taxon>
        <taxon>eudicotyledons</taxon>
        <taxon>Gunneridae</taxon>
        <taxon>Pentapetalae</taxon>
        <taxon>Caryophyllales</taxon>
        <taxon>Chenopodiaceae</taxon>
        <taxon>Chenopodioideae</taxon>
        <taxon>Atripliceae</taxon>
        <taxon>Chenopodium</taxon>
    </lineage>
</organism>